<reference evidence="4" key="3">
    <citation type="journal article" date="2018" name="BMC Genomics">
        <title>Whole genome sequencing and function prediction of 133 gut anaerobes isolated from chicken caecum in pure cultures.</title>
        <authorList>
            <person name="Medvecky M."/>
            <person name="Cejkova D."/>
            <person name="Polansky O."/>
            <person name="Karasova D."/>
            <person name="Kubasova T."/>
            <person name="Cizek A."/>
            <person name="Rychlik I."/>
        </authorList>
    </citation>
    <scope>NUCLEOTIDE SEQUENCE</scope>
    <source>
        <strain evidence="4">An175</strain>
    </source>
</reference>
<reference evidence="3 6" key="1">
    <citation type="submission" date="2015-09" db="EMBL/GenBank/DDBJ databases">
        <authorList>
            <consortium name="Pathogen Informatics"/>
        </authorList>
    </citation>
    <scope>NUCLEOTIDE SEQUENCE [LARGE SCALE GENOMIC DNA]</scope>
    <source>
        <strain evidence="3 6">2789STDY5834939</strain>
    </source>
</reference>
<evidence type="ECO:0000313" key="4">
    <source>
        <dbReference type="EMBL" id="OUP71090.1"/>
    </source>
</evidence>
<evidence type="ECO:0000313" key="3">
    <source>
        <dbReference type="EMBL" id="CUP58635.1"/>
    </source>
</evidence>
<dbReference type="Gene3D" id="1.10.287.1490">
    <property type="match status" value="1"/>
</dbReference>
<keyword evidence="1" id="KW-0175">Coiled coil</keyword>
<dbReference type="EMBL" id="QVME01000001">
    <property type="protein sequence ID" value="RGE69938.1"/>
    <property type="molecule type" value="Genomic_DNA"/>
</dbReference>
<dbReference type="EMBL" id="NFKP01000002">
    <property type="protein sequence ID" value="OUP71090.1"/>
    <property type="molecule type" value="Genomic_DNA"/>
</dbReference>
<proteinExistence type="predicted"/>
<evidence type="ECO:0000256" key="1">
    <source>
        <dbReference type="SAM" id="Coils"/>
    </source>
</evidence>
<feature type="region of interest" description="Disordered" evidence="2">
    <location>
        <begin position="232"/>
        <end position="258"/>
    </location>
</feature>
<evidence type="ECO:0000256" key="2">
    <source>
        <dbReference type="SAM" id="MobiDB-lite"/>
    </source>
</evidence>
<name>A0A174PJR2_9FIRM</name>
<sequence length="258" mass="29353">MEENGFKTAAFGGFDKKSVLSYIDTLNEKMNAAEADYENRLAEYSRAQESQVAHIKRLEAQLAEQDGKLTAVAEQLEKEREVARQAQTMITDLDAQNQDLKKQLSDSERELQIQIERSRQLQFKVESLDYKSKKYDEVSGQIGDAMIEARRNADQIISEARTSAAQIVAEARHQMQGFHSELSSFKGDASRLRKSIEEILFVLNDRVDVMQEIVRQVEKRFDTDAIRLDYTTDESEPFTLPDDEAGYLGGQTDENVAN</sequence>
<organism evidence="3 6">
    <name type="scientific">Anaerotruncus colihominis</name>
    <dbReference type="NCBI Taxonomy" id="169435"/>
    <lineage>
        <taxon>Bacteria</taxon>
        <taxon>Bacillati</taxon>
        <taxon>Bacillota</taxon>
        <taxon>Clostridia</taxon>
        <taxon>Eubacteriales</taxon>
        <taxon>Oscillospiraceae</taxon>
        <taxon>Anaerotruncus</taxon>
    </lineage>
</organism>
<evidence type="ECO:0000313" key="6">
    <source>
        <dbReference type="Proteomes" id="UP000095765"/>
    </source>
</evidence>
<feature type="compositionally biased region" description="Acidic residues" evidence="2">
    <location>
        <begin position="232"/>
        <end position="245"/>
    </location>
</feature>
<evidence type="ECO:0000313" key="5">
    <source>
        <dbReference type="EMBL" id="RGE69938.1"/>
    </source>
</evidence>
<feature type="coiled-coil region" evidence="1">
    <location>
        <begin position="23"/>
        <end position="117"/>
    </location>
</feature>
<dbReference type="GeneID" id="72465296"/>
<dbReference type="AlphaFoldDB" id="A0A174PJR2"/>
<dbReference type="RefSeq" id="WP_006877095.1">
    <property type="nucleotide sequence ID" value="NZ_CABIWA010000009.1"/>
</dbReference>
<reference evidence="7" key="2">
    <citation type="submission" date="2017-04" db="EMBL/GenBank/DDBJ databases">
        <title>Function of individual gut microbiota members based on whole genome sequencing of pure cultures obtained from chicken caecum.</title>
        <authorList>
            <person name="Medvecky M."/>
            <person name="Cejkova D."/>
            <person name="Polansky O."/>
            <person name="Karasova D."/>
            <person name="Kubasova T."/>
            <person name="Cizek A."/>
            <person name="Rychlik I."/>
        </authorList>
    </citation>
    <scope>NUCLEOTIDE SEQUENCE [LARGE SCALE GENOMIC DNA]</scope>
    <source>
        <strain evidence="7">An175</strain>
    </source>
</reference>
<dbReference type="EMBL" id="CZBE01000007">
    <property type="protein sequence ID" value="CUP58635.1"/>
    <property type="molecule type" value="Genomic_DNA"/>
</dbReference>
<protein>
    <submittedName>
        <fullName evidence="3">Chromosome segregation protein SMC</fullName>
    </submittedName>
</protein>
<accession>A0A174PJR2</accession>
<dbReference type="Proteomes" id="UP000196386">
    <property type="component" value="Unassembled WGS sequence"/>
</dbReference>
<dbReference type="OrthoDB" id="1857649at2"/>
<evidence type="ECO:0000313" key="8">
    <source>
        <dbReference type="Proteomes" id="UP000260828"/>
    </source>
</evidence>
<dbReference type="Proteomes" id="UP000260828">
    <property type="component" value="Unassembled WGS sequence"/>
</dbReference>
<gene>
    <name evidence="4" type="ORF">B5F11_03225</name>
    <name evidence="5" type="ORF">DXC40_02435</name>
    <name evidence="3" type="ORF">ERS852551_01271</name>
</gene>
<reference evidence="5 8" key="4">
    <citation type="submission" date="2018-08" db="EMBL/GenBank/DDBJ databases">
        <title>A genome reference for cultivated species of the human gut microbiota.</title>
        <authorList>
            <person name="Zou Y."/>
            <person name="Xue W."/>
            <person name="Luo G."/>
        </authorList>
    </citation>
    <scope>NUCLEOTIDE SEQUENCE [LARGE SCALE GENOMIC DNA]</scope>
    <source>
        <strain evidence="5 8">TF05-12AC</strain>
    </source>
</reference>
<dbReference type="Proteomes" id="UP000095765">
    <property type="component" value="Unassembled WGS sequence"/>
</dbReference>
<evidence type="ECO:0000313" key="7">
    <source>
        <dbReference type="Proteomes" id="UP000196386"/>
    </source>
</evidence>